<dbReference type="SUPFAM" id="SSF54523">
    <property type="entry name" value="Pili subunits"/>
    <property type="match status" value="1"/>
</dbReference>
<accession>A0A2H0WXS6</accession>
<evidence type="ECO:0000313" key="3">
    <source>
        <dbReference type="EMBL" id="PIS17480.1"/>
    </source>
</evidence>
<protein>
    <recommendedName>
        <fullName evidence="5">Type II secretion system protein GspG C-terminal domain-containing protein</fullName>
    </recommendedName>
</protein>
<gene>
    <name evidence="3" type="ORF">COT59_00475</name>
</gene>
<comment type="caution">
    <text evidence="3">The sequence shown here is derived from an EMBL/GenBank/DDBJ whole genome shotgun (WGS) entry which is preliminary data.</text>
</comment>
<dbReference type="NCBIfam" id="TIGR02532">
    <property type="entry name" value="IV_pilin_GFxxxE"/>
    <property type="match status" value="1"/>
</dbReference>
<keyword evidence="1" id="KW-0488">Methylation</keyword>
<sequence>MPVEAKKGFTLIELLVVIAIIGLLSSIVLVSMQGVRAKARDSVRKQDLRAVQMAFELYQIRYEKYPPEGHWCDSSIGTQGSGCPVNPPQADWGATSDLRDLVTEGFLGSIPKDPINSSAYYYWYEPDNVG</sequence>
<organism evidence="3 4">
    <name type="scientific">Candidatus Nealsonbacteria bacterium CG09_land_8_20_14_0_10_42_14</name>
    <dbReference type="NCBI Taxonomy" id="1974707"/>
    <lineage>
        <taxon>Bacteria</taxon>
        <taxon>Candidatus Nealsoniibacteriota</taxon>
    </lineage>
</organism>
<keyword evidence="2" id="KW-1133">Transmembrane helix</keyword>
<evidence type="ECO:0000256" key="2">
    <source>
        <dbReference type="SAM" id="Phobius"/>
    </source>
</evidence>
<dbReference type="Pfam" id="PF07963">
    <property type="entry name" value="N_methyl"/>
    <property type="match status" value="1"/>
</dbReference>
<proteinExistence type="predicted"/>
<dbReference type="PROSITE" id="PS00409">
    <property type="entry name" value="PROKAR_NTER_METHYL"/>
    <property type="match status" value="1"/>
</dbReference>
<dbReference type="InterPro" id="IPR045584">
    <property type="entry name" value="Pilin-like"/>
</dbReference>
<dbReference type="Proteomes" id="UP000229675">
    <property type="component" value="Unassembled WGS sequence"/>
</dbReference>
<dbReference type="Gene3D" id="3.30.700.10">
    <property type="entry name" value="Glycoprotein, Type 4 Pilin"/>
    <property type="match status" value="1"/>
</dbReference>
<reference evidence="4" key="1">
    <citation type="submission" date="2017-09" db="EMBL/GenBank/DDBJ databases">
        <title>Depth-based differentiation of microbial function through sediment-hosted aquifers and enrichment of novel symbionts in the deep terrestrial subsurface.</title>
        <authorList>
            <person name="Probst A.J."/>
            <person name="Ladd B."/>
            <person name="Jarett J.K."/>
            <person name="Geller-Mcgrath D.E."/>
            <person name="Sieber C.M.K."/>
            <person name="Emerson J.B."/>
            <person name="Anantharaman K."/>
            <person name="Thomas B.C."/>
            <person name="Malmstrom R."/>
            <person name="Stieglmeier M."/>
            <person name="Klingl A."/>
            <person name="Woyke T."/>
            <person name="Ryan C.M."/>
            <person name="Banfield J.F."/>
        </authorList>
    </citation>
    <scope>NUCLEOTIDE SEQUENCE [LARGE SCALE GENOMIC DNA]</scope>
</reference>
<dbReference type="GO" id="GO:0015627">
    <property type="term" value="C:type II protein secretion system complex"/>
    <property type="evidence" value="ECO:0007669"/>
    <property type="project" value="InterPro"/>
</dbReference>
<name>A0A2H0WXS6_9BACT</name>
<evidence type="ECO:0000313" key="4">
    <source>
        <dbReference type="Proteomes" id="UP000229675"/>
    </source>
</evidence>
<dbReference type="AlphaFoldDB" id="A0A2H0WXS6"/>
<dbReference type="EMBL" id="PEZD01000011">
    <property type="protein sequence ID" value="PIS17480.1"/>
    <property type="molecule type" value="Genomic_DNA"/>
</dbReference>
<dbReference type="PRINTS" id="PR00813">
    <property type="entry name" value="BCTERIALGSPG"/>
</dbReference>
<keyword evidence="2" id="KW-0812">Transmembrane</keyword>
<feature type="transmembrane region" description="Helical" evidence="2">
    <location>
        <begin position="12"/>
        <end position="35"/>
    </location>
</feature>
<keyword evidence="2" id="KW-0472">Membrane</keyword>
<evidence type="ECO:0008006" key="5">
    <source>
        <dbReference type="Google" id="ProtNLM"/>
    </source>
</evidence>
<dbReference type="InterPro" id="IPR000983">
    <property type="entry name" value="Bac_GSPG_pilin"/>
</dbReference>
<dbReference type="InterPro" id="IPR012902">
    <property type="entry name" value="N_methyl_site"/>
</dbReference>
<evidence type="ECO:0000256" key="1">
    <source>
        <dbReference type="ARBA" id="ARBA00022481"/>
    </source>
</evidence>
<dbReference type="PANTHER" id="PTHR30093">
    <property type="entry name" value="GENERAL SECRETION PATHWAY PROTEIN G"/>
    <property type="match status" value="1"/>
</dbReference>
<dbReference type="GO" id="GO:0015628">
    <property type="term" value="P:protein secretion by the type II secretion system"/>
    <property type="evidence" value="ECO:0007669"/>
    <property type="project" value="InterPro"/>
</dbReference>